<dbReference type="AlphaFoldDB" id="A0A1H8AUH7"/>
<proteinExistence type="predicted"/>
<evidence type="ECO:0000313" key="3">
    <source>
        <dbReference type="Proteomes" id="UP000198953"/>
    </source>
</evidence>
<dbReference type="OrthoDB" id="3543061at2"/>
<organism evidence="2 3">
    <name type="scientific">Nonomuraea pusilla</name>
    <dbReference type="NCBI Taxonomy" id="46177"/>
    <lineage>
        <taxon>Bacteria</taxon>
        <taxon>Bacillati</taxon>
        <taxon>Actinomycetota</taxon>
        <taxon>Actinomycetes</taxon>
        <taxon>Streptosporangiales</taxon>
        <taxon>Streptosporangiaceae</taxon>
        <taxon>Nonomuraea</taxon>
    </lineage>
</organism>
<sequence length="114" mass="11821">MRTITRIGTAVAAGAIALGALGAAPAQADGQATTGAQTTAAASAALGGCAAVKHWTGRVTQSVRVTNNCSYTISFQVKRRGPDPRCTVLAPHRSATAQWSRWGAQWQGIRWNCA</sequence>
<accession>A0A1H8AUH7</accession>
<dbReference type="STRING" id="46177.SAMN05660976_05951"/>
<reference evidence="2 3" key="1">
    <citation type="submission" date="2016-10" db="EMBL/GenBank/DDBJ databases">
        <authorList>
            <person name="de Groot N.N."/>
        </authorList>
    </citation>
    <scope>NUCLEOTIDE SEQUENCE [LARGE SCALE GENOMIC DNA]</scope>
    <source>
        <strain evidence="2 3">DSM 43357</strain>
    </source>
</reference>
<keyword evidence="3" id="KW-1185">Reference proteome</keyword>
<keyword evidence="1" id="KW-0732">Signal</keyword>
<feature type="chain" id="PRO_5011703288" description="Alpha amylase inhibitor" evidence="1">
    <location>
        <begin position="29"/>
        <end position="114"/>
    </location>
</feature>
<gene>
    <name evidence="2" type="ORF">SAMN05660976_05951</name>
</gene>
<evidence type="ECO:0000313" key="2">
    <source>
        <dbReference type="EMBL" id="SEM73167.1"/>
    </source>
</evidence>
<name>A0A1H8AUH7_9ACTN</name>
<dbReference type="Proteomes" id="UP000198953">
    <property type="component" value="Unassembled WGS sequence"/>
</dbReference>
<dbReference type="EMBL" id="FOBF01000016">
    <property type="protein sequence ID" value="SEM73167.1"/>
    <property type="molecule type" value="Genomic_DNA"/>
</dbReference>
<feature type="signal peptide" evidence="1">
    <location>
        <begin position="1"/>
        <end position="28"/>
    </location>
</feature>
<dbReference type="RefSeq" id="WP_063792168.1">
    <property type="nucleotide sequence ID" value="NZ_BBZG01000002.1"/>
</dbReference>
<evidence type="ECO:0008006" key="4">
    <source>
        <dbReference type="Google" id="ProtNLM"/>
    </source>
</evidence>
<evidence type="ECO:0000256" key="1">
    <source>
        <dbReference type="SAM" id="SignalP"/>
    </source>
</evidence>
<protein>
    <recommendedName>
        <fullName evidence="4">Alpha amylase inhibitor</fullName>
    </recommendedName>
</protein>